<keyword evidence="9" id="KW-1185">Reference proteome</keyword>
<feature type="transmembrane region" description="Helical" evidence="6">
    <location>
        <begin position="65"/>
        <end position="88"/>
    </location>
</feature>
<sequence length="105" mass="11060">MTADSADGRREARDPAGSRVSRAGATWTAVVAGLVVFILLVIFFIQNQDVVQVHYLGLVGPVPLGIALFIAAVAGGVLVAIAGGVRILQLRRAAGRRSHRTHPPR</sequence>
<protein>
    <submittedName>
        <fullName evidence="8">DUF1049 domain-containing protein</fullName>
    </submittedName>
</protein>
<dbReference type="RefSeq" id="WP_189694506.1">
    <property type="nucleotide sequence ID" value="NZ_BNCM01000011.1"/>
</dbReference>
<evidence type="ECO:0000256" key="3">
    <source>
        <dbReference type="ARBA" id="ARBA00022989"/>
    </source>
</evidence>
<evidence type="ECO:0000256" key="5">
    <source>
        <dbReference type="SAM" id="MobiDB-lite"/>
    </source>
</evidence>
<evidence type="ECO:0000313" key="9">
    <source>
        <dbReference type="Proteomes" id="UP000639051"/>
    </source>
</evidence>
<feature type="transmembrane region" description="Helical" evidence="6">
    <location>
        <begin position="23"/>
        <end position="45"/>
    </location>
</feature>
<evidence type="ECO:0000313" key="8">
    <source>
        <dbReference type="EMBL" id="MBL0706176.1"/>
    </source>
</evidence>
<dbReference type="Pfam" id="PF06305">
    <property type="entry name" value="LapA_dom"/>
    <property type="match status" value="1"/>
</dbReference>
<feature type="region of interest" description="Disordered" evidence="5">
    <location>
        <begin position="1"/>
        <end position="22"/>
    </location>
</feature>
<name>A0ABS1K3B5_9MICC</name>
<reference evidence="8 9" key="1">
    <citation type="submission" date="2021-01" db="EMBL/GenBank/DDBJ databases">
        <title>Genome public.</title>
        <authorList>
            <person name="Liu C."/>
            <person name="Sun Q."/>
        </authorList>
    </citation>
    <scope>NUCLEOTIDE SEQUENCE [LARGE SCALE GENOMIC DNA]</scope>
    <source>
        <strain evidence="8 9">JC656</strain>
    </source>
</reference>
<keyword evidence="4 6" id="KW-0472">Membrane</keyword>
<dbReference type="Proteomes" id="UP000639051">
    <property type="component" value="Unassembled WGS sequence"/>
</dbReference>
<keyword evidence="2 6" id="KW-0812">Transmembrane</keyword>
<evidence type="ECO:0000256" key="4">
    <source>
        <dbReference type="ARBA" id="ARBA00023136"/>
    </source>
</evidence>
<evidence type="ECO:0000256" key="6">
    <source>
        <dbReference type="SAM" id="Phobius"/>
    </source>
</evidence>
<keyword evidence="3 6" id="KW-1133">Transmembrane helix</keyword>
<organism evidence="8 9">
    <name type="scientific">Sinomonas cellulolyticus</name>
    <dbReference type="NCBI Taxonomy" id="2801916"/>
    <lineage>
        <taxon>Bacteria</taxon>
        <taxon>Bacillati</taxon>
        <taxon>Actinomycetota</taxon>
        <taxon>Actinomycetes</taxon>
        <taxon>Micrococcales</taxon>
        <taxon>Micrococcaceae</taxon>
        <taxon>Sinomonas</taxon>
    </lineage>
</organism>
<dbReference type="InterPro" id="IPR010445">
    <property type="entry name" value="LapA_dom"/>
</dbReference>
<evidence type="ECO:0000259" key="7">
    <source>
        <dbReference type="Pfam" id="PF06305"/>
    </source>
</evidence>
<feature type="compositionally biased region" description="Basic and acidic residues" evidence="5">
    <location>
        <begin position="1"/>
        <end position="16"/>
    </location>
</feature>
<feature type="domain" description="Lipopolysaccharide assembly protein A" evidence="7">
    <location>
        <begin position="46"/>
        <end position="97"/>
    </location>
</feature>
<keyword evidence="1" id="KW-1003">Cell membrane</keyword>
<proteinExistence type="predicted"/>
<comment type="caution">
    <text evidence="8">The sequence shown here is derived from an EMBL/GenBank/DDBJ whole genome shotgun (WGS) entry which is preliminary data.</text>
</comment>
<accession>A0ABS1K3B5</accession>
<gene>
    <name evidence="8" type="ORF">JJE72_11750</name>
</gene>
<evidence type="ECO:0000256" key="2">
    <source>
        <dbReference type="ARBA" id="ARBA00022692"/>
    </source>
</evidence>
<evidence type="ECO:0000256" key="1">
    <source>
        <dbReference type="ARBA" id="ARBA00022475"/>
    </source>
</evidence>
<dbReference type="EMBL" id="JAERRC010000028">
    <property type="protein sequence ID" value="MBL0706176.1"/>
    <property type="molecule type" value="Genomic_DNA"/>
</dbReference>